<dbReference type="InterPro" id="IPR016181">
    <property type="entry name" value="Acyl_CoA_acyltransferase"/>
</dbReference>
<dbReference type="InterPro" id="IPR051531">
    <property type="entry name" value="N-acetyltransferase"/>
</dbReference>
<dbReference type="Proteomes" id="UP000674938">
    <property type="component" value="Unassembled WGS sequence"/>
</dbReference>
<evidence type="ECO:0000313" key="2">
    <source>
        <dbReference type="EMBL" id="MBP1043423.1"/>
    </source>
</evidence>
<reference evidence="2" key="1">
    <citation type="submission" date="2020-12" db="EMBL/GenBank/DDBJ databases">
        <title>Vagococcus allomyrinae sp. nov. and Enterococcus lavae sp. nov., isolated from the larvae of Allomyrina dichotoma.</title>
        <authorList>
            <person name="Lee S.D."/>
        </authorList>
    </citation>
    <scope>NUCLEOTIDE SEQUENCE</scope>
    <source>
        <strain evidence="2">BWB3-3</strain>
    </source>
</reference>
<dbReference type="Gene3D" id="3.40.630.30">
    <property type="match status" value="1"/>
</dbReference>
<accession>A0A940SYI7</accession>
<dbReference type="InterPro" id="IPR000182">
    <property type="entry name" value="GNAT_dom"/>
</dbReference>
<proteinExistence type="predicted"/>
<feature type="domain" description="N-acetyltransferase" evidence="1">
    <location>
        <begin position="10"/>
        <end position="169"/>
    </location>
</feature>
<dbReference type="PANTHER" id="PTHR43792:SF1">
    <property type="entry name" value="N-ACETYLTRANSFERASE DOMAIN-CONTAINING PROTEIN"/>
    <property type="match status" value="1"/>
</dbReference>
<dbReference type="PROSITE" id="PS51186">
    <property type="entry name" value="GNAT"/>
    <property type="match status" value="1"/>
</dbReference>
<protein>
    <submittedName>
        <fullName evidence="2">GNAT family N-acetyltransferase</fullName>
    </submittedName>
</protein>
<evidence type="ECO:0000313" key="3">
    <source>
        <dbReference type="Proteomes" id="UP000674938"/>
    </source>
</evidence>
<dbReference type="GO" id="GO:0016747">
    <property type="term" value="F:acyltransferase activity, transferring groups other than amino-acyl groups"/>
    <property type="evidence" value="ECO:0007669"/>
    <property type="project" value="InterPro"/>
</dbReference>
<gene>
    <name evidence="2" type="ORF">I6N95_20580</name>
</gene>
<dbReference type="Pfam" id="PF13302">
    <property type="entry name" value="Acetyltransf_3"/>
    <property type="match status" value="1"/>
</dbReference>
<dbReference type="EMBL" id="JAEEGA010000016">
    <property type="protein sequence ID" value="MBP1043423.1"/>
    <property type="molecule type" value="Genomic_DNA"/>
</dbReference>
<keyword evidence="3" id="KW-1185">Reference proteome</keyword>
<comment type="caution">
    <text evidence="2">The sequence shown here is derived from an EMBL/GenBank/DDBJ whole genome shotgun (WGS) entry which is preliminary data.</text>
</comment>
<sequence>MSELFETERLSLRKVSLKDKGKLSPLLGQEELMKWFGGPLRGKQVTAWIDENIRRYKADGYSYLVVEAKESKELIGLMGLLYEEIEGQTYLGIAYLVAPEKQGFGYAKEGIKALLDEGFQKGAGMIVAQIAKENQASRSLVQSFGFTFKRAYKRPQQDKLTVYEIYQMESVQWEEQR</sequence>
<dbReference type="SUPFAM" id="SSF55729">
    <property type="entry name" value="Acyl-CoA N-acyltransferases (Nat)"/>
    <property type="match status" value="1"/>
</dbReference>
<dbReference type="PANTHER" id="PTHR43792">
    <property type="entry name" value="GNAT FAMILY, PUTATIVE (AFU_ORTHOLOGUE AFUA_3G00765)-RELATED-RELATED"/>
    <property type="match status" value="1"/>
</dbReference>
<dbReference type="RefSeq" id="WP_209531236.1">
    <property type="nucleotide sequence ID" value="NZ_JAEEGA010000016.1"/>
</dbReference>
<name>A0A940SYI7_9ENTE</name>
<evidence type="ECO:0000259" key="1">
    <source>
        <dbReference type="PROSITE" id="PS51186"/>
    </source>
</evidence>
<organism evidence="2 3">
    <name type="scientific">Vagococcus allomyrinae</name>
    <dbReference type="NCBI Taxonomy" id="2794353"/>
    <lineage>
        <taxon>Bacteria</taxon>
        <taxon>Bacillati</taxon>
        <taxon>Bacillota</taxon>
        <taxon>Bacilli</taxon>
        <taxon>Lactobacillales</taxon>
        <taxon>Enterococcaceae</taxon>
        <taxon>Vagococcus</taxon>
    </lineage>
</organism>
<dbReference type="AlphaFoldDB" id="A0A940SYI7"/>